<evidence type="ECO:0008006" key="4">
    <source>
        <dbReference type="Google" id="ProtNLM"/>
    </source>
</evidence>
<evidence type="ECO:0000313" key="2">
    <source>
        <dbReference type="EMBL" id="TDP87752.1"/>
    </source>
</evidence>
<dbReference type="AlphaFoldDB" id="A0A4R6RMI1"/>
<evidence type="ECO:0000256" key="1">
    <source>
        <dbReference type="SAM" id="SignalP"/>
    </source>
</evidence>
<proteinExistence type="predicted"/>
<sequence length="158" mass="16881">MRFAKFLAAATVLAALVAPAAAHEFKAGALEIVHPWTRATPPGAKVGGGFMVIRNTGTEPDRLVGGSVSFADEFQVHEMTMEGDVMKMRQLENGLEIPAGGEVTLKPGSFHVMFMGLKHGLEQGKEEKATLKFEKAGEVEVEFAVEPVGAKEPSHDGH</sequence>
<dbReference type="OrthoDB" id="9796962at2"/>
<dbReference type="PANTHER" id="PTHR36302:SF1">
    <property type="entry name" value="COPPER CHAPERONE PCU(A)C"/>
    <property type="match status" value="1"/>
</dbReference>
<dbReference type="InterPro" id="IPR036182">
    <property type="entry name" value="PCuAC_sf"/>
</dbReference>
<reference evidence="2 3" key="1">
    <citation type="submission" date="2019-03" db="EMBL/GenBank/DDBJ databases">
        <title>Genomic Encyclopedia of Type Strains, Phase IV (KMG-IV): sequencing the most valuable type-strain genomes for metagenomic binning, comparative biology and taxonomic classification.</title>
        <authorList>
            <person name="Goeker M."/>
        </authorList>
    </citation>
    <scope>NUCLEOTIDE SEQUENCE [LARGE SCALE GENOMIC DNA]</scope>
    <source>
        <strain evidence="2 3">DSM 102969</strain>
    </source>
</reference>
<dbReference type="Pfam" id="PF04314">
    <property type="entry name" value="PCuAC"/>
    <property type="match status" value="1"/>
</dbReference>
<dbReference type="Gene3D" id="2.60.40.1890">
    <property type="entry name" value="PCu(A)C copper chaperone"/>
    <property type="match status" value="1"/>
</dbReference>
<protein>
    <recommendedName>
        <fullName evidence="4">Copper(I)-binding protein</fullName>
    </recommendedName>
</protein>
<dbReference type="SUPFAM" id="SSF110087">
    <property type="entry name" value="DR1885-like metal-binding protein"/>
    <property type="match status" value="1"/>
</dbReference>
<keyword evidence="1" id="KW-0732">Signal</keyword>
<organism evidence="2 3">
    <name type="scientific">Oharaeibacter diazotrophicus</name>
    <dbReference type="NCBI Taxonomy" id="1920512"/>
    <lineage>
        <taxon>Bacteria</taxon>
        <taxon>Pseudomonadati</taxon>
        <taxon>Pseudomonadota</taxon>
        <taxon>Alphaproteobacteria</taxon>
        <taxon>Hyphomicrobiales</taxon>
        <taxon>Pleomorphomonadaceae</taxon>
        <taxon>Oharaeibacter</taxon>
    </lineage>
</organism>
<evidence type="ECO:0000313" key="3">
    <source>
        <dbReference type="Proteomes" id="UP000294547"/>
    </source>
</evidence>
<comment type="caution">
    <text evidence="2">The sequence shown here is derived from an EMBL/GenBank/DDBJ whole genome shotgun (WGS) entry which is preliminary data.</text>
</comment>
<dbReference type="InterPro" id="IPR007410">
    <property type="entry name" value="LpqE-like"/>
</dbReference>
<name>A0A4R6RMI1_9HYPH</name>
<feature type="signal peptide" evidence="1">
    <location>
        <begin position="1"/>
        <end position="22"/>
    </location>
</feature>
<dbReference type="EMBL" id="SNXY01000006">
    <property type="protein sequence ID" value="TDP87752.1"/>
    <property type="molecule type" value="Genomic_DNA"/>
</dbReference>
<dbReference type="RefSeq" id="WP_126541530.1">
    <property type="nucleotide sequence ID" value="NZ_BSPM01000008.1"/>
</dbReference>
<dbReference type="InterPro" id="IPR058248">
    <property type="entry name" value="Lxx211020-like"/>
</dbReference>
<accession>A0A4R6RMI1</accession>
<dbReference type="PANTHER" id="PTHR36302">
    <property type="entry name" value="BLR7088 PROTEIN"/>
    <property type="match status" value="1"/>
</dbReference>
<dbReference type="Proteomes" id="UP000294547">
    <property type="component" value="Unassembled WGS sequence"/>
</dbReference>
<feature type="chain" id="PRO_5020242306" description="Copper(I)-binding protein" evidence="1">
    <location>
        <begin position="23"/>
        <end position="158"/>
    </location>
</feature>
<keyword evidence="3" id="KW-1185">Reference proteome</keyword>
<gene>
    <name evidence="2" type="ORF">EDD54_1651</name>
</gene>